<feature type="signal peptide" evidence="3">
    <location>
        <begin position="1"/>
        <end position="28"/>
    </location>
</feature>
<feature type="repeat" description="NHL" evidence="2">
    <location>
        <begin position="184"/>
        <end position="211"/>
    </location>
</feature>
<dbReference type="InterPro" id="IPR050952">
    <property type="entry name" value="TRIM-NHL_E3_ligases"/>
</dbReference>
<evidence type="ECO:0000256" key="2">
    <source>
        <dbReference type="PROSITE-ProRule" id="PRU00504"/>
    </source>
</evidence>
<comment type="caution">
    <text evidence="4">The sequence shown here is derived from an EMBL/GenBank/DDBJ whole genome shotgun (WGS) entry which is preliminary data.</text>
</comment>
<evidence type="ECO:0000256" key="1">
    <source>
        <dbReference type="ARBA" id="ARBA00022737"/>
    </source>
</evidence>
<evidence type="ECO:0000313" key="4">
    <source>
        <dbReference type="EMBL" id="RCW74503.1"/>
    </source>
</evidence>
<dbReference type="PROSITE" id="PS51125">
    <property type="entry name" value="NHL"/>
    <property type="match status" value="1"/>
</dbReference>
<dbReference type="SUPFAM" id="SSF63829">
    <property type="entry name" value="Calcium-dependent phosphotriesterase"/>
    <property type="match status" value="1"/>
</dbReference>
<dbReference type="OrthoDB" id="9768084at2"/>
<dbReference type="EMBL" id="QPJK01000002">
    <property type="protein sequence ID" value="RCW74503.1"/>
    <property type="molecule type" value="Genomic_DNA"/>
</dbReference>
<dbReference type="Pfam" id="PF01436">
    <property type="entry name" value="NHL"/>
    <property type="match status" value="1"/>
</dbReference>
<protein>
    <submittedName>
        <fullName evidence="4">NHL repeat-containing protein</fullName>
    </submittedName>
</protein>
<name>A0A368Y2L5_9BURK</name>
<dbReference type="PROSITE" id="PS51257">
    <property type="entry name" value="PROKAR_LIPOPROTEIN"/>
    <property type="match status" value="1"/>
</dbReference>
<dbReference type="PANTHER" id="PTHR24104">
    <property type="entry name" value="E3 UBIQUITIN-PROTEIN LIGASE NHLRC1-RELATED"/>
    <property type="match status" value="1"/>
</dbReference>
<keyword evidence="3" id="KW-0732">Signal</keyword>
<dbReference type="AlphaFoldDB" id="A0A368Y2L5"/>
<proteinExistence type="predicted"/>
<gene>
    <name evidence="4" type="ORF">DES41_102826</name>
</gene>
<accession>A0A368Y2L5</accession>
<dbReference type="InterPro" id="IPR011042">
    <property type="entry name" value="6-blade_b-propeller_TolB-like"/>
</dbReference>
<dbReference type="InterPro" id="IPR001258">
    <property type="entry name" value="NHL_repeat"/>
</dbReference>
<dbReference type="Gene3D" id="2.120.10.30">
    <property type="entry name" value="TolB, C-terminal domain"/>
    <property type="match status" value="1"/>
</dbReference>
<keyword evidence="1" id="KW-0677">Repeat</keyword>
<feature type="chain" id="PRO_5016827033" evidence="3">
    <location>
        <begin position="29"/>
        <end position="379"/>
    </location>
</feature>
<reference evidence="4 5" key="1">
    <citation type="submission" date="2018-07" db="EMBL/GenBank/DDBJ databases">
        <title>Genomic Encyclopedia of Type Strains, Phase IV (KMG-IV): sequencing the most valuable type-strain genomes for metagenomic binning, comparative biology and taxonomic classification.</title>
        <authorList>
            <person name="Goeker M."/>
        </authorList>
    </citation>
    <scope>NUCLEOTIDE SEQUENCE [LARGE SCALE GENOMIC DNA]</scope>
    <source>
        <strain evidence="4 5">DSM 21634</strain>
    </source>
</reference>
<keyword evidence="5" id="KW-1185">Reference proteome</keyword>
<evidence type="ECO:0000313" key="5">
    <source>
        <dbReference type="Proteomes" id="UP000252884"/>
    </source>
</evidence>
<dbReference type="RefSeq" id="WP_114467591.1">
    <property type="nucleotide sequence ID" value="NZ_QPJK01000002.1"/>
</dbReference>
<sequence length="379" mass="40676">MHPIPRRLARLLYALAAGAVLATLGACATGPGGGTEAPAFRVDANWPKPLPNRWILGQVSGIATDSADHVWVLQRPGSLTEDERGAALNPPHSSCCLPAPPVLEFDAAGTLLRSWGGPGAGYDWPGNEHGLYVDAKGFVWVTGNGNNDGQILKFTPDGKFVLQIGKVGPQTGSADTTRLGRAAGVEVDIDAREVYVADGYHNNRVIVFDSDTGAYKRHWGAYGKPPIAVPAQPDGRRTAPPTAAQLATFGSPVHCVRVARDGLVYVCDRLNNRVQVFRKDGGFVKEFNVEPATAGNGSVWDLVLSRDPQQRWLHMADGRNNQILTLLRETGAVVGSTGRPGRYAGELHWVHDLAVDSQGNLYAGEVDTGKRAQKFVRVR</sequence>
<organism evidence="4 5">
    <name type="scientific">Pseudorhodoferax soli</name>
    <dbReference type="NCBI Taxonomy" id="545864"/>
    <lineage>
        <taxon>Bacteria</taxon>
        <taxon>Pseudomonadati</taxon>
        <taxon>Pseudomonadota</taxon>
        <taxon>Betaproteobacteria</taxon>
        <taxon>Burkholderiales</taxon>
        <taxon>Comamonadaceae</taxon>
    </lineage>
</organism>
<evidence type="ECO:0000256" key="3">
    <source>
        <dbReference type="SAM" id="SignalP"/>
    </source>
</evidence>
<dbReference type="GO" id="GO:0008270">
    <property type="term" value="F:zinc ion binding"/>
    <property type="evidence" value="ECO:0007669"/>
    <property type="project" value="UniProtKB-KW"/>
</dbReference>
<dbReference type="PANTHER" id="PTHR24104:SF25">
    <property type="entry name" value="PROTEIN LIN-41"/>
    <property type="match status" value="1"/>
</dbReference>
<dbReference type="Proteomes" id="UP000252884">
    <property type="component" value="Unassembled WGS sequence"/>
</dbReference>